<reference evidence="2 3" key="1">
    <citation type="submission" date="2020-02" db="EMBL/GenBank/DDBJ databases">
        <title>Comparative genomics of the hypocrealean fungal genus Beauvera.</title>
        <authorList>
            <person name="Showalter D.N."/>
            <person name="Bushley K.E."/>
            <person name="Rehner S.A."/>
        </authorList>
    </citation>
    <scope>NUCLEOTIDE SEQUENCE [LARGE SCALE GENOMIC DNA]</scope>
    <source>
        <strain evidence="2 3">ARSEF4384</strain>
    </source>
</reference>
<comment type="caution">
    <text evidence="2">The sequence shown here is derived from an EMBL/GenBank/DDBJ whole genome shotgun (WGS) entry which is preliminary data.</text>
</comment>
<proteinExistence type="predicted"/>
<name>A0AAW0RYW6_9HYPO</name>
<evidence type="ECO:0000313" key="3">
    <source>
        <dbReference type="Proteomes" id="UP001397290"/>
    </source>
</evidence>
<gene>
    <name evidence="2" type="ORF">G3M48_002253</name>
</gene>
<accession>A0AAW0RYW6</accession>
<feature type="compositionally biased region" description="Basic and acidic residues" evidence="1">
    <location>
        <begin position="424"/>
        <end position="434"/>
    </location>
</feature>
<dbReference type="AlphaFoldDB" id="A0AAW0RYW6"/>
<organism evidence="2 3">
    <name type="scientific">Beauveria asiatica</name>
    <dbReference type="NCBI Taxonomy" id="1069075"/>
    <lineage>
        <taxon>Eukaryota</taxon>
        <taxon>Fungi</taxon>
        <taxon>Dikarya</taxon>
        <taxon>Ascomycota</taxon>
        <taxon>Pezizomycotina</taxon>
        <taxon>Sordariomycetes</taxon>
        <taxon>Hypocreomycetidae</taxon>
        <taxon>Hypocreales</taxon>
        <taxon>Cordycipitaceae</taxon>
        <taxon>Beauveria</taxon>
    </lineage>
</organism>
<sequence>MAGFAASGDSRTQGLPDQPSEFQDILWNLVDDYYSEGNNSDLPINFNGGDCDLMMPFTETYVKNEAGINGISSDGRSWPGYTYIPGLTLLGQDPIFPTSDPYPRPVTSPNASSPLYQSADSVVEAPTPPFNFTALNTDTMAYHSPASDVSSITVTRAPIPTVAPPLPTSPVRRKRESSTGSSTSTVDGGGRITKPKQRLIKHHPNGGKAPTTPYQQELRRRIAAPGTGVYNGYIASAEVAAADDAELKRMFRRAPRLCTNPSSDMTFPAHDTDKQKYVRDMYNAIWDWSDYVEIDKTLSLASISASQQANMPLREEQQKKVLSKPLNDYIVEQLCWRLLNFAQDAQQGIPTIDHWSGADGAWESYATFEDRVAAIGDSLRSSKQLVKSLLTAGDRWCARIANNPKGEYTHKVNNMKVNRRKNERLREATRKKKEEEEEEEEWR</sequence>
<dbReference type="EMBL" id="JAAHCF010000173">
    <property type="protein sequence ID" value="KAK8147049.1"/>
    <property type="molecule type" value="Genomic_DNA"/>
</dbReference>
<feature type="region of interest" description="Disordered" evidence="1">
    <location>
        <begin position="160"/>
        <end position="192"/>
    </location>
</feature>
<keyword evidence="3" id="KW-1185">Reference proteome</keyword>
<protein>
    <submittedName>
        <fullName evidence="2">Uncharacterized protein</fullName>
    </submittedName>
</protein>
<evidence type="ECO:0000256" key="1">
    <source>
        <dbReference type="SAM" id="MobiDB-lite"/>
    </source>
</evidence>
<evidence type="ECO:0000313" key="2">
    <source>
        <dbReference type="EMBL" id="KAK8147049.1"/>
    </source>
</evidence>
<dbReference type="Proteomes" id="UP001397290">
    <property type="component" value="Unassembled WGS sequence"/>
</dbReference>
<feature type="region of interest" description="Disordered" evidence="1">
    <location>
        <begin position="418"/>
        <end position="443"/>
    </location>
</feature>